<organism evidence="12 13">
    <name type="scientific">Saponaria officinalis</name>
    <name type="common">Common soapwort</name>
    <name type="synonym">Lychnis saponaria</name>
    <dbReference type="NCBI Taxonomy" id="3572"/>
    <lineage>
        <taxon>Eukaryota</taxon>
        <taxon>Viridiplantae</taxon>
        <taxon>Streptophyta</taxon>
        <taxon>Embryophyta</taxon>
        <taxon>Tracheophyta</taxon>
        <taxon>Spermatophyta</taxon>
        <taxon>Magnoliopsida</taxon>
        <taxon>eudicotyledons</taxon>
        <taxon>Gunneridae</taxon>
        <taxon>Pentapetalae</taxon>
        <taxon>Caryophyllales</taxon>
        <taxon>Caryophyllaceae</taxon>
        <taxon>Caryophylleae</taxon>
        <taxon>Saponaria</taxon>
    </lineage>
</organism>
<evidence type="ECO:0000256" key="2">
    <source>
        <dbReference type="ARBA" id="ARBA00004496"/>
    </source>
</evidence>
<dbReference type="InterPro" id="IPR040221">
    <property type="entry name" value="CDCA7/CDA7L"/>
</dbReference>
<keyword evidence="3" id="KW-0963">Cytoplasm</keyword>
<keyword evidence="8" id="KW-0804">Transcription</keyword>
<keyword evidence="13" id="KW-1185">Reference proteome</keyword>
<comment type="subcellular location">
    <subcellularLocation>
        <location evidence="2">Cytoplasm</location>
    </subcellularLocation>
    <subcellularLocation>
        <location evidence="1">Nucleus</location>
    </subcellularLocation>
</comment>
<feature type="compositionally biased region" description="Basic and acidic residues" evidence="10">
    <location>
        <begin position="635"/>
        <end position="651"/>
    </location>
</feature>
<evidence type="ECO:0000256" key="5">
    <source>
        <dbReference type="ARBA" id="ARBA00022553"/>
    </source>
</evidence>
<reference evidence="12" key="1">
    <citation type="submission" date="2024-03" db="EMBL/GenBank/DDBJ databases">
        <title>WGS assembly of Saponaria officinalis var. Norfolk2.</title>
        <authorList>
            <person name="Jenkins J."/>
            <person name="Shu S."/>
            <person name="Grimwood J."/>
            <person name="Barry K."/>
            <person name="Goodstein D."/>
            <person name="Schmutz J."/>
            <person name="Leebens-Mack J."/>
            <person name="Osbourn A."/>
        </authorList>
    </citation>
    <scope>NUCLEOTIDE SEQUENCE [LARGE SCALE GENOMIC DNA]</scope>
    <source>
        <strain evidence="12">JIC</strain>
    </source>
</reference>
<feature type="compositionally biased region" description="Basic and acidic residues" evidence="10">
    <location>
        <begin position="547"/>
        <end position="563"/>
    </location>
</feature>
<feature type="domain" description="Zinc-finger" evidence="11">
    <location>
        <begin position="164"/>
        <end position="260"/>
    </location>
</feature>
<evidence type="ECO:0000256" key="8">
    <source>
        <dbReference type="ARBA" id="ARBA00023163"/>
    </source>
</evidence>
<dbReference type="GO" id="GO:0006355">
    <property type="term" value="P:regulation of DNA-templated transcription"/>
    <property type="evidence" value="ECO:0007669"/>
    <property type="project" value="InterPro"/>
</dbReference>
<name>A0AAW1H2R6_SAPOF</name>
<evidence type="ECO:0000256" key="3">
    <source>
        <dbReference type="ARBA" id="ARBA00022490"/>
    </source>
</evidence>
<proteinExistence type="predicted"/>
<gene>
    <name evidence="12" type="ORF">RND81_13G201700</name>
</gene>
<feature type="region of interest" description="Disordered" evidence="10">
    <location>
        <begin position="66"/>
        <end position="119"/>
    </location>
</feature>
<feature type="region of interest" description="Disordered" evidence="10">
    <location>
        <begin position="1"/>
        <end position="42"/>
    </location>
</feature>
<dbReference type="GO" id="GO:0003677">
    <property type="term" value="F:DNA binding"/>
    <property type="evidence" value="ECO:0007669"/>
    <property type="project" value="InterPro"/>
</dbReference>
<dbReference type="InterPro" id="IPR018866">
    <property type="entry name" value="Znf-4CXXC_R1"/>
</dbReference>
<dbReference type="PANTHER" id="PTHR31169:SF23">
    <property type="entry name" value="OS03G0572250 PROTEIN"/>
    <property type="match status" value="1"/>
</dbReference>
<evidence type="ECO:0000256" key="9">
    <source>
        <dbReference type="ARBA" id="ARBA00023242"/>
    </source>
</evidence>
<feature type="compositionally biased region" description="Basic and acidic residues" evidence="10">
    <location>
        <begin position="674"/>
        <end position="687"/>
    </location>
</feature>
<feature type="compositionally biased region" description="Basic and acidic residues" evidence="10">
    <location>
        <begin position="430"/>
        <end position="439"/>
    </location>
</feature>
<feature type="compositionally biased region" description="Polar residues" evidence="10">
    <location>
        <begin position="1"/>
        <end position="15"/>
    </location>
</feature>
<dbReference type="Pfam" id="PF10497">
    <property type="entry name" value="zf-4CXXC_R1"/>
    <property type="match status" value="1"/>
</dbReference>
<evidence type="ECO:0000256" key="6">
    <source>
        <dbReference type="ARBA" id="ARBA00022843"/>
    </source>
</evidence>
<dbReference type="AlphaFoldDB" id="A0AAW1H2R6"/>
<feature type="compositionally biased region" description="Basic and acidic residues" evidence="10">
    <location>
        <begin position="371"/>
        <end position="387"/>
    </location>
</feature>
<evidence type="ECO:0000256" key="1">
    <source>
        <dbReference type="ARBA" id="ARBA00004123"/>
    </source>
</evidence>
<dbReference type="PANTHER" id="PTHR31169">
    <property type="entry name" value="OS05G0300700 PROTEIN"/>
    <property type="match status" value="1"/>
</dbReference>
<dbReference type="GO" id="GO:0005737">
    <property type="term" value="C:cytoplasm"/>
    <property type="evidence" value="ECO:0007669"/>
    <property type="project" value="UniProtKB-SubCell"/>
</dbReference>
<feature type="compositionally biased region" description="Basic and acidic residues" evidence="10">
    <location>
        <begin position="485"/>
        <end position="504"/>
    </location>
</feature>
<evidence type="ECO:0000256" key="10">
    <source>
        <dbReference type="SAM" id="MobiDB-lite"/>
    </source>
</evidence>
<evidence type="ECO:0000313" key="13">
    <source>
        <dbReference type="Proteomes" id="UP001443914"/>
    </source>
</evidence>
<feature type="compositionally biased region" description="Basic and acidic residues" evidence="10">
    <location>
        <begin position="296"/>
        <end position="305"/>
    </location>
</feature>
<accession>A0AAW1H2R6</accession>
<feature type="compositionally biased region" description="Basic and acidic residues" evidence="10">
    <location>
        <begin position="459"/>
        <end position="475"/>
    </location>
</feature>
<evidence type="ECO:0000313" key="12">
    <source>
        <dbReference type="EMBL" id="KAK9670432.1"/>
    </source>
</evidence>
<comment type="caution">
    <text evidence="12">The sequence shown here is derived from an EMBL/GenBank/DDBJ whole genome shotgun (WGS) entry which is preliminary data.</text>
</comment>
<keyword evidence="7" id="KW-0805">Transcription regulation</keyword>
<protein>
    <recommendedName>
        <fullName evidence="11">Zinc-finger domain-containing protein</fullName>
    </recommendedName>
</protein>
<dbReference type="Proteomes" id="UP001443914">
    <property type="component" value="Unassembled WGS sequence"/>
</dbReference>
<dbReference type="EMBL" id="JBDFQZ010000013">
    <property type="protein sequence ID" value="KAK9670432.1"/>
    <property type="molecule type" value="Genomic_DNA"/>
</dbReference>
<feature type="compositionally biased region" description="Basic and acidic residues" evidence="10">
    <location>
        <begin position="573"/>
        <end position="595"/>
    </location>
</feature>
<feature type="compositionally biased region" description="Low complexity" evidence="10">
    <location>
        <begin position="16"/>
        <end position="30"/>
    </location>
</feature>
<evidence type="ECO:0000256" key="4">
    <source>
        <dbReference type="ARBA" id="ARBA00022499"/>
    </source>
</evidence>
<keyword evidence="4" id="KW-1017">Isopeptide bond</keyword>
<dbReference type="InterPro" id="IPR017956">
    <property type="entry name" value="AT_hook_DNA-bd_motif"/>
</dbReference>
<dbReference type="GO" id="GO:0005634">
    <property type="term" value="C:nucleus"/>
    <property type="evidence" value="ECO:0007669"/>
    <property type="project" value="UniProtKB-SubCell"/>
</dbReference>
<evidence type="ECO:0000256" key="7">
    <source>
        <dbReference type="ARBA" id="ARBA00023015"/>
    </source>
</evidence>
<sequence>MAITRETTIPKQQQPNNDNNNTTESTTPTTVSRYEQTREQRIKENRERLQKLGIVDLSLQLKSISSTASRRNPRSQFDRKTPLKSLSLVPSEPSRRSSRLQSAPPISYIEPKEDKSRRRRRDIVLEVGSKPEYYTEEHDKLLGNTEMPWTFFVDGYAADGRRIYDPVNGKTCHQCRQKTLGQRTRCSQCSLVQGQFCGDCLYMRYGEHVVEANQNPNWICPPCRGICNCSLCRQAKGWPPTGSLYRRISDLGYKSVAHYLVATKRAPPEVDTNPDTEQSTKLCLPFEGMEVPSDVADEKGTDSKTEPSQIPEGVRRSGRKSKKENTSDGRELAIISVVAEDQPVCEMESPKRVGRPRKKSKSENIDGGEESVSKDIIENGTDAEMKSPKRVGRPRKQTPEGVRRSGWTSKKEHASDGRELAIISVVAEDQPVREMESPKRVGKPRKKSKSENIDGGEELVSKDIIEYGTDAEMKSPKRVGRPRKQTPEGVRRSGRMSKKEHASDGQELAIISVVAEDQLVREMESPKRVGRPWKKSKSENIYGGEELVSKDIIENGTDAEMKSPKRVGRPRKQTPEGVRRSGRTSKKEHTSDGRELAIISVVAEDQSVCEMESPKRVGRPRKKSKSENIDSDEESVSKDVIENGTDAEMKSLKRVGRPRKQSKKEIIDGGVETVSKDVIENGSDSKMKSPKAVGRPRKTPAKENIDGGVESQSKDVAENGVDFEMKNRDISSPMTDSVARSLRPRNKNCISSS</sequence>
<keyword evidence="9" id="KW-0539">Nucleus</keyword>
<dbReference type="SMART" id="SM00384">
    <property type="entry name" value="AT_hook"/>
    <property type="match status" value="8"/>
</dbReference>
<evidence type="ECO:0000259" key="11">
    <source>
        <dbReference type="Pfam" id="PF10497"/>
    </source>
</evidence>
<feature type="region of interest" description="Disordered" evidence="10">
    <location>
        <begin position="293"/>
        <end position="509"/>
    </location>
</feature>
<keyword evidence="6" id="KW-0832">Ubl conjugation</keyword>
<feature type="compositionally biased region" description="Basic and acidic residues" evidence="10">
    <location>
        <begin position="712"/>
        <end position="729"/>
    </location>
</feature>
<feature type="compositionally biased region" description="Basic residues" evidence="10">
    <location>
        <begin position="652"/>
        <end position="662"/>
    </location>
</feature>
<keyword evidence="5" id="KW-0597">Phosphoprotein</keyword>
<feature type="region of interest" description="Disordered" evidence="10">
    <location>
        <begin position="522"/>
        <end position="753"/>
    </location>
</feature>
<feature type="compositionally biased region" description="Basic and acidic residues" evidence="10">
    <location>
        <begin position="397"/>
        <end position="419"/>
    </location>
</feature>